<evidence type="ECO:0000256" key="1">
    <source>
        <dbReference type="SAM" id="MobiDB-lite"/>
    </source>
</evidence>
<dbReference type="AlphaFoldDB" id="A0AAD7H659"/>
<organism evidence="2 3">
    <name type="scientific">Mycena metata</name>
    <dbReference type="NCBI Taxonomy" id="1033252"/>
    <lineage>
        <taxon>Eukaryota</taxon>
        <taxon>Fungi</taxon>
        <taxon>Dikarya</taxon>
        <taxon>Basidiomycota</taxon>
        <taxon>Agaricomycotina</taxon>
        <taxon>Agaricomycetes</taxon>
        <taxon>Agaricomycetidae</taxon>
        <taxon>Agaricales</taxon>
        <taxon>Marasmiineae</taxon>
        <taxon>Mycenaceae</taxon>
        <taxon>Mycena</taxon>
    </lineage>
</organism>
<comment type="caution">
    <text evidence="2">The sequence shown here is derived from an EMBL/GenBank/DDBJ whole genome shotgun (WGS) entry which is preliminary data.</text>
</comment>
<feature type="region of interest" description="Disordered" evidence="1">
    <location>
        <begin position="296"/>
        <end position="339"/>
    </location>
</feature>
<accession>A0AAD7H659</accession>
<dbReference type="EMBL" id="JARKIB010000354">
    <property type="protein sequence ID" value="KAJ7712945.1"/>
    <property type="molecule type" value="Genomic_DNA"/>
</dbReference>
<feature type="compositionally biased region" description="Low complexity" evidence="1">
    <location>
        <begin position="438"/>
        <end position="455"/>
    </location>
</feature>
<feature type="region of interest" description="Disordered" evidence="1">
    <location>
        <begin position="141"/>
        <end position="174"/>
    </location>
</feature>
<dbReference type="Proteomes" id="UP001215598">
    <property type="component" value="Unassembled WGS sequence"/>
</dbReference>
<keyword evidence="3" id="KW-1185">Reference proteome</keyword>
<feature type="compositionally biased region" description="Basic residues" evidence="1">
    <location>
        <begin position="515"/>
        <end position="526"/>
    </location>
</feature>
<feature type="compositionally biased region" description="Polar residues" evidence="1">
    <location>
        <begin position="145"/>
        <end position="170"/>
    </location>
</feature>
<sequence>MFTTREDKICATQSPNLEIIPLLNSHEHRSTMDRTGSGSRFPKLSGYDAAAPTGDEVNHHERGKRSKLDFQDAAACRRPAGGEETAAKEEIGVQARTGTKPTRADIGGNQRHVIQRSHLDSSDSRLENALSASPAWSLSAAAGTNGKQARTHPSPNRPTSLKNGRTNSTIEPVDADNWDRLDMQEVGVRGAVDGRWPRGAAGSPPDQRVLSHCASQRERKSRRSGGWRLGSGAGSRYDWDRVLREWGRRVEARTQPPFIAAQMESAGEQDAVSGKRWKALARRRWSAEGLVGSKVASNFPNHRSPSLRTRTTGQSPTNTAVNDRGSARTSSTQNLSSPETVLAVADQRVPVHPPFIAIPSPGAAERSVIEEEGRVGEVEMGSRVNGIAGMIYGRAAESSGALQLPHAIHPHADNGELIQEHTSIQLKLAARLPRRKTSSPPTARSPSPTTAYPTALDRPRIKAAEEQGLGHKKRRKGVGETEMGSRSSGIEESKYRGGSHLSPPSQTLTRPPSARGRRPRAPPTRH</sequence>
<evidence type="ECO:0000313" key="2">
    <source>
        <dbReference type="EMBL" id="KAJ7712945.1"/>
    </source>
</evidence>
<evidence type="ECO:0000313" key="3">
    <source>
        <dbReference type="Proteomes" id="UP001215598"/>
    </source>
</evidence>
<feature type="region of interest" description="Disordered" evidence="1">
    <location>
        <begin position="77"/>
        <end position="109"/>
    </location>
</feature>
<feature type="region of interest" description="Disordered" evidence="1">
    <location>
        <begin position="193"/>
        <end position="231"/>
    </location>
</feature>
<proteinExistence type="predicted"/>
<reference evidence="2" key="1">
    <citation type="submission" date="2023-03" db="EMBL/GenBank/DDBJ databases">
        <title>Massive genome expansion in bonnet fungi (Mycena s.s.) driven by repeated elements and novel gene families across ecological guilds.</title>
        <authorList>
            <consortium name="Lawrence Berkeley National Laboratory"/>
            <person name="Harder C.B."/>
            <person name="Miyauchi S."/>
            <person name="Viragh M."/>
            <person name="Kuo A."/>
            <person name="Thoen E."/>
            <person name="Andreopoulos B."/>
            <person name="Lu D."/>
            <person name="Skrede I."/>
            <person name="Drula E."/>
            <person name="Henrissat B."/>
            <person name="Morin E."/>
            <person name="Kohler A."/>
            <person name="Barry K."/>
            <person name="LaButti K."/>
            <person name="Morin E."/>
            <person name="Salamov A."/>
            <person name="Lipzen A."/>
            <person name="Mereny Z."/>
            <person name="Hegedus B."/>
            <person name="Baldrian P."/>
            <person name="Stursova M."/>
            <person name="Weitz H."/>
            <person name="Taylor A."/>
            <person name="Grigoriev I.V."/>
            <person name="Nagy L.G."/>
            <person name="Martin F."/>
            <person name="Kauserud H."/>
        </authorList>
    </citation>
    <scope>NUCLEOTIDE SEQUENCE</scope>
    <source>
        <strain evidence="2">CBHHK182m</strain>
    </source>
</reference>
<gene>
    <name evidence="2" type="ORF">B0H16DRAFT_1479027</name>
</gene>
<feature type="region of interest" description="Disordered" evidence="1">
    <location>
        <begin position="430"/>
        <end position="526"/>
    </location>
</feature>
<name>A0AAD7H659_9AGAR</name>
<protein>
    <submittedName>
        <fullName evidence="2">Uncharacterized protein</fullName>
    </submittedName>
</protein>
<feature type="compositionally biased region" description="Basic and acidic residues" evidence="1">
    <location>
        <begin position="457"/>
        <end position="469"/>
    </location>
</feature>